<dbReference type="EMBL" id="AP022871">
    <property type="protein sequence ID" value="BCB87520.1"/>
    <property type="molecule type" value="Genomic_DNA"/>
</dbReference>
<organism evidence="1 2">
    <name type="scientific">Phytohabitans suffuscus</name>
    <dbReference type="NCBI Taxonomy" id="624315"/>
    <lineage>
        <taxon>Bacteria</taxon>
        <taxon>Bacillati</taxon>
        <taxon>Actinomycetota</taxon>
        <taxon>Actinomycetes</taxon>
        <taxon>Micromonosporales</taxon>
        <taxon>Micromonosporaceae</taxon>
    </lineage>
</organism>
<dbReference type="AlphaFoldDB" id="A0A6F8YN24"/>
<reference evidence="1 2" key="1">
    <citation type="submission" date="2020-03" db="EMBL/GenBank/DDBJ databases">
        <title>Whole genome shotgun sequence of Phytohabitans suffuscus NBRC 105367.</title>
        <authorList>
            <person name="Komaki H."/>
            <person name="Tamura T."/>
        </authorList>
    </citation>
    <scope>NUCLEOTIDE SEQUENCE [LARGE SCALE GENOMIC DNA]</scope>
    <source>
        <strain evidence="1 2">NBRC 105367</strain>
    </source>
</reference>
<keyword evidence="2" id="KW-1185">Reference proteome</keyword>
<dbReference type="KEGG" id="psuu:Psuf_048330"/>
<evidence type="ECO:0000313" key="2">
    <source>
        <dbReference type="Proteomes" id="UP000503011"/>
    </source>
</evidence>
<sequence length="298" mass="34039">MGPMTSAADLVRPTRLSPEQWQARRSHHAERIDGLLGDQLVKRAQHGRQSIEEFLLTYYNFRPAQLRRWQPGPGFILDGAEPEEFGPYFVADPHGAVRLDAAGVLERRRDSVEWIYRLLSSTAARAPHFGCFGMHEWAMVYRQAPAEVRHNLLPLRLGAEGTADVVDQLAVRCSHFDAFRFFTPAARPLNLLQPTRETQHEHDQPACLHANMDVYRWAYRLSPLVPSELIADCFELAKEIRTLDMRASPYDLTTIGLSPIQVETAEGRAEYVRFQRDFSERAGLLRNRLVDYCEQALG</sequence>
<name>A0A6F8YN24_9ACTN</name>
<accession>A0A6F8YN24</accession>
<evidence type="ECO:0008006" key="3">
    <source>
        <dbReference type="Google" id="ProtNLM"/>
    </source>
</evidence>
<dbReference type="Proteomes" id="UP000503011">
    <property type="component" value="Chromosome"/>
</dbReference>
<evidence type="ECO:0000313" key="1">
    <source>
        <dbReference type="EMBL" id="BCB87520.1"/>
    </source>
</evidence>
<reference evidence="1 2" key="2">
    <citation type="submission" date="2020-03" db="EMBL/GenBank/DDBJ databases">
        <authorList>
            <person name="Ichikawa N."/>
            <person name="Kimura A."/>
            <person name="Kitahashi Y."/>
            <person name="Uohara A."/>
        </authorList>
    </citation>
    <scope>NUCLEOTIDE SEQUENCE [LARGE SCALE GENOMIC DNA]</scope>
    <source>
        <strain evidence="1 2">NBRC 105367</strain>
    </source>
</reference>
<gene>
    <name evidence="1" type="ORF">Psuf_048330</name>
</gene>
<proteinExistence type="predicted"/>
<protein>
    <recommendedName>
        <fullName evidence="3">3-methyladenine DNA glycosylase</fullName>
    </recommendedName>
</protein>